<feature type="domain" description="GtrA/DPMS transmembrane" evidence="7">
    <location>
        <begin position="16"/>
        <end position="130"/>
    </location>
</feature>
<dbReference type="Proteomes" id="UP001597474">
    <property type="component" value="Unassembled WGS sequence"/>
</dbReference>
<organism evidence="8 9">
    <name type="scientific">Sulfitobacter aestuarii</name>
    <dbReference type="NCBI Taxonomy" id="2161676"/>
    <lineage>
        <taxon>Bacteria</taxon>
        <taxon>Pseudomonadati</taxon>
        <taxon>Pseudomonadota</taxon>
        <taxon>Alphaproteobacteria</taxon>
        <taxon>Rhodobacterales</taxon>
        <taxon>Roseobacteraceae</taxon>
        <taxon>Sulfitobacter</taxon>
    </lineage>
</organism>
<comment type="caution">
    <text evidence="8">The sequence shown here is derived from an EMBL/GenBank/DDBJ whole genome shotgun (WGS) entry which is preliminary data.</text>
</comment>
<evidence type="ECO:0000256" key="5">
    <source>
        <dbReference type="ARBA" id="ARBA00023136"/>
    </source>
</evidence>
<evidence type="ECO:0000259" key="7">
    <source>
        <dbReference type="Pfam" id="PF04138"/>
    </source>
</evidence>
<accession>A0ABW5U472</accession>
<keyword evidence="9" id="KW-1185">Reference proteome</keyword>
<feature type="transmembrane region" description="Helical" evidence="6">
    <location>
        <begin position="80"/>
        <end position="104"/>
    </location>
</feature>
<protein>
    <submittedName>
        <fullName evidence="8">GtrA family protein</fullName>
    </submittedName>
</protein>
<dbReference type="InterPro" id="IPR051401">
    <property type="entry name" value="GtrA_CellWall_Glycosyl"/>
</dbReference>
<keyword evidence="4 6" id="KW-1133">Transmembrane helix</keyword>
<evidence type="ECO:0000313" key="9">
    <source>
        <dbReference type="Proteomes" id="UP001597474"/>
    </source>
</evidence>
<feature type="transmembrane region" description="Helical" evidence="6">
    <location>
        <begin position="12"/>
        <end position="36"/>
    </location>
</feature>
<evidence type="ECO:0000256" key="3">
    <source>
        <dbReference type="ARBA" id="ARBA00022692"/>
    </source>
</evidence>
<evidence type="ECO:0000256" key="6">
    <source>
        <dbReference type="SAM" id="Phobius"/>
    </source>
</evidence>
<feature type="transmembrane region" description="Helical" evidence="6">
    <location>
        <begin position="48"/>
        <end position="68"/>
    </location>
</feature>
<dbReference type="Pfam" id="PF04138">
    <property type="entry name" value="GtrA_DPMS_TM"/>
    <property type="match status" value="1"/>
</dbReference>
<dbReference type="EMBL" id="JBHUMP010000008">
    <property type="protein sequence ID" value="MFD2740138.1"/>
    <property type="molecule type" value="Genomic_DNA"/>
</dbReference>
<name>A0ABW5U472_9RHOB</name>
<dbReference type="RefSeq" id="WP_386374405.1">
    <property type="nucleotide sequence ID" value="NZ_JBHUMP010000008.1"/>
</dbReference>
<proteinExistence type="inferred from homology"/>
<evidence type="ECO:0000256" key="2">
    <source>
        <dbReference type="ARBA" id="ARBA00009399"/>
    </source>
</evidence>
<evidence type="ECO:0000313" key="8">
    <source>
        <dbReference type="EMBL" id="MFD2740138.1"/>
    </source>
</evidence>
<dbReference type="InterPro" id="IPR007267">
    <property type="entry name" value="GtrA_DPMS_TM"/>
</dbReference>
<evidence type="ECO:0000256" key="4">
    <source>
        <dbReference type="ARBA" id="ARBA00022989"/>
    </source>
</evidence>
<sequence length="135" mass="14068">MFRNRNSLSELLGALRFAIVGAGATLVHLLCAQLALATGVVPLALSNVIGFAVAFVAGFAGHQYYTFAGTAPLARAFRRYGIIALVGFLINNVVLFGLVAAGIVSKATALSIAILIVPVGTFLASRFWGFLATEP</sequence>
<reference evidence="9" key="1">
    <citation type="journal article" date="2019" name="Int. J. Syst. Evol. Microbiol.">
        <title>The Global Catalogue of Microorganisms (GCM) 10K type strain sequencing project: providing services to taxonomists for standard genome sequencing and annotation.</title>
        <authorList>
            <consortium name="The Broad Institute Genomics Platform"/>
            <consortium name="The Broad Institute Genome Sequencing Center for Infectious Disease"/>
            <person name="Wu L."/>
            <person name="Ma J."/>
        </authorList>
    </citation>
    <scope>NUCLEOTIDE SEQUENCE [LARGE SCALE GENOMIC DNA]</scope>
    <source>
        <strain evidence="9">TISTR 2562</strain>
    </source>
</reference>
<evidence type="ECO:0000256" key="1">
    <source>
        <dbReference type="ARBA" id="ARBA00004141"/>
    </source>
</evidence>
<keyword evidence="5 6" id="KW-0472">Membrane</keyword>
<gene>
    <name evidence="8" type="ORF">ACFSUD_11190</name>
</gene>
<comment type="similarity">
    <text evidence="2">Belongs to the GtrA family.</text>
</comment>
<keyword evidence="3 6" id="KW-0812">Transmembrane</keyword>
<dbReference type="PANTHER" id="PTHR38459">
    <property type="entry name" value="PROPHAGE BACTOPRENOL-LINKED GLUCOSE TRANSLOCASE HOMOLOG"/>
    <property type="match status" value="1"/>
</dbReference>
<dbReference type="PANTHER" id="PTHR38459:SF1">
    <property type="entry name" value="PROPHAGE BACTOPRENOL-LINKED GLUCOSE TRANSLOCASE HOMOLOG"/>
    <property type="match status" value="1"/>
</dbReference>
<comment type="subcellular location">
    <subcellularLocation>
        <location evidence="1">Membrane</location>
        <topology evidence="1">Multi-pass membrane protein</topology>
    </subcellularLocation>
</comment>
<feature type="transmembrane region" description="Helical" evidence="6">
    <location>
        <begin position="110"/>
        <end position="131"/>
    </location>
</feature>